<feature type="transmembrane region" description="Helical" evidence="8">
    <location>
        <begin position="276"/>
        <end position="296"/>
    </location>
</feature>
<dbReference type="InterPro" id="IPR003938">
    <property type="entry name" value="K_chnl_volt-dep_EAG/ELK/ERG"/>
</dbReference>
<feature type="transmembrane region" description="Helical" evidence="8">
    <location>
        <begin position="193"/>
        <end position="212"/>
    </location>
</feature>
<feature type="transmembrane region" description="Helical" evidence="8">
    <location>
        <begin position="308"/>
        <end position="329"/>
    </location>
</feature>
<dbReference type="EMBL" id="CAJZBQ010000062">
    <property type="protein sequence ID" value="CAG9335304.1"/>
    <property type="molecule type" value="Genomic_DNA"/>
</dbReference>
<protein>
    <recommendedName>
        <fullName evidence="9">Cyclic nucleotide-binding domain-containing protein</fullName>
    </recommendedName>
</protein>
<keyword evidence="7" id="KW-0407">Ion channel</keyword>
<reference evidence="10" key="1">
    <citation type="submission" date="2021-09" db="EMBL/GenBank/DDBJ databases">
        <authorList>
            <consortium name="AG Swart"/>
            <person name="Singh M."/>
            <person name="Singh A."/>
            <person name="Seah K."/>
            <person name="Emmerich C."/>
        </authorList>
    </citation>
    <scope>NUCLEOTIDE SEQUENCE</scope>
    <source>
        <strain evidence="10">ATCC30299</strain>
    </source>
</reference>
<keyword evidence="6 8" id="KW-0472">Membrane</keyword>
<gene>
    <name evidence="10" type="ORF">BSTOLATCC_MIC63781</name>
</gene>
<evidence type="ECO:0000256" key="6">
    <source>
        <dbReference type="ARBA" id="ARBA00023136"/>
    </source>
</evidence>
<dbReference type="AlphaFoldDB" id="A0AAU9K6B9"/>
<keyword evidence="4 8" id="KW-1133">Transmembrane helix</keyword>
<comment type="subcellular location">
    <subcellularLocation>
        <location evidence="1">Membrane</location>
        <topology evidence="1">Multi-pass membrane protein</topology>
    </subcellularLocation>
</comment>
<dbReference type="InterPro" id="IPR014710">
    <property type="entry name" value="RmlC-like_jellyroll"/>
</dbReference>
<dbReference type="SUPFAM" id="SSF51206">
    <property type="entry name" value="cAMP-binding domain-like"/>
    <property type="match status" value="1"/>
</dbReference>
<feature type="transmembrane region" description="Helical" evidence="8">
    <location>
        <begin position="87"/>
        <end position="107"/>
    </location>
</feature>
<evidence type="ECO:0000313" key="10">
    <source>
        <dbReference type="EMBL" id="CAG9335304.1"/>
    </source>
</evidence>
<dbReference type="PANTHER" id="PTHR47823">
    <property type="entry name" value="ION_TRANS DOMAIN-CONTAINING PROTEIN"/>
    <property type="match status" value="1"/>
</dbReference>
<evidence type="ECO:0000256" key="3">
    <source>
        <dbReference type="ARBA" id="ARBA00022692"/>
    </source>
</evidence>
<evidence type="ECO:0000256" key="8">
    <source>
        <dbReference type="SAM" id="Phobius"/>
    </source>
</evidence>
<name>A0AAU9K6B9_9CILI</name>
<dbReference type="Gene3D" id="1.10.287.70">
    <property type="match status" value="1"/>
</dbReference>
<keyword evidence="5" id="KW-0406">Ion transport</keyword>
<proteinExistence type="predicted"/>
<evidence type="ECO:0000259" key="9">
    <source>
        <dbReference type="PROSITE" id="PS50042"/>
    </source>
</evidence>
<dbReference type="PROSITE" id="PS50042">
    <property type="entry name" value="CNMP_BINDING_3"/>
    <property type="match status" value="1"/>
</dbReference>
<organism evidence="10 11">
    <name type="scientific">Blepharisma stoltei</name>
    <dbReference type="NCBI Taxonomy" id="1481888"/>
    <lineage>
        <taxon>Eukaryota</taxon>
        <taxon>Sar</taxon>
        <taxon>Alveolata</taxon>
        <taxon>Ciliophora</taxon>
        <taxon>Postciliodesmatophora</taxon>
        <taxon>Heterotrichea</taxon>
        <taxon>Heterotrichida</taxon>
        <taxon>Blepharismidae</taxon>
        <taxon>Blepharisma</taxon>
    </lineage>
</organism>
<keyword evidence="2" id="KW-0813">Transport</keyword>
<feature type="transmembrane region" description="Helical" evidence="8">
    <location>
        <begin position="119"/>
        <end position="139"/>
    </location>
</feature>
<feature type="domain" description="Cyclic nucleotide-binding" evidence="9">
    <location>
        <begin position="413"/>
        <end position="524"/>
    </location>
</feature>
<keyword evidence="3 8" id="KW-0812">Transmembrane</keyword>
<dbReference type="SMART" id="SM00100">
    <property type="entry name" value="cNMP"/>
    <property type="match status" value="1"/>
</dbReference>
<feature type="transmembrane region" description="Helical" evidence="8">
    <location>
        <begin position="233"/>
        <end position="254"/>
    </location>
</feature>
<dbReference type="Proteomes" id="UP001162131">
    <property type="component" value="Unassembled WGS sequence"/>
</dbReference>
<keyword evidence="11" id="KW-1185">Reference proteome</keyword>
<evidence type="ECO:0000313" key="11">
    <source>
        <dbReference type="Proteomes" id="UP001162131"/>
    </source>
</evidence>
<evidence type="ECO:0000256" key="2">
    <source>
        <dbReference type="ARBA" id="ARBA00022448"/>
    </source>
</evidence>
<dbReference type="GO" id="GO:0005249">
    <property type="term" value="F:voltage-gated potassium channel activity"/>
    <property type="evidence" value="ECO:0007669"/>
    <property type="project" value="InterPro"/>
</dbReference>
<evidence type="ECO:0000256" key="7">
    <source>
        <dbReference type="ARBA" id="ARBA00023303"/>
    </source>
</evidence>
<dbReference type="Pfam" id="PF00520">
    <property type="entry name" value="Ion_trans"/>
    <property type="match status" value="1"/>
</dbReference>
<dbReference type="InterPro" id="IPR005821">
    <property type="entry name" value="Ion_trans_dom"/>
</dbReference>
<dbReference type="PRINTS" id="PR01463">
    <property type="entry name" value="EAGCHANLFMLY"/>
</dbReference>
<evidence type="ECO:0000256" key="1">
    <source>
        <dbReference type="ARBA" id="ARBA00004141"/>
    </source>
</evidence>
<dbReference type="GO" id="GO:0016020">
    <property type="term" value="C:membrane"/>
    <property type="evidence" value="ECO:0007669"/>
    <property type="project" value="UniProtKB-SubCell"/>
</dbReference>
<dbReference type="InterPro" id="IPR018490">
    <property type="entry name" value="cNMP-bd_dom_sf"/>
</dbReference>
<evidence type="ECO:0000256" key="4">
    <source>
        <dbReference type="ARBA" id="ARBA00022989"/>
    </source>
</evidence>
<accession>A0AAU9K6B9</accession>
<sequence length="778" mass="90495">MNVGTTEGFYASTVETQTKGEIQLQHRVDLLWMRLRGALNTAIRLSGLKKDIQLFGTQPHYWTMVQETKQRPKDDHLFRPDSFFSQVWVCILWPFLIWTAIGFPFTVSFQTKHPWQLETTIDCLIFLNMLFIVNSIYVKSNYKIVTSRKDIVIMYIKSWFIIDVAAMIPMEFWKWTINDPDGSLCDLLKFLKLLRLFLLYRYSGILQNTNFLSRWISENKNKKNQKIMTIFRIFKILVTYFIVVHIIGCFWHIIGRLQISNYESWMNRYAMTDDSIFSQYITSIYFVFTTLTTVGYGDIVARTKVEKVFAISLMAFGSTFYSYTISTWMSKLKTIDKRRSLIDTRLKSLNELSKDINLPDEVKIKAKHTIIENFKENLSEDIDEATMLSELPSSLKAEVTLYLYRKVIDNIYFFNLRNPSFLSAIVPKLKSMTGNRSEYVYREGEIADEMYFLKKGRVLFRASNGVAFRTMADGSYFGEHELIINSPRLFSIEISVISSFLVLSKRDFIIIMNEFPDVYEEIKEIDKARASKFSASLAHSLNLIPNTKLPDLNYSENSLISVSEKDEESVHRLFRADTGIMVASMQFSADKFKNLSLWSHVLSSNNRRGPRRSSTVYAEDDDEGIKMMRRRKKSILTSVPKINGNEEGMRHRSATLDFRSISPIHLPLSLNFTEMKSFEPVSQRELKIPATNRTQATKISASDNWIYDESTLSELLGFELTPRDENTADSEILIKLNHSTKKINEDQKIIQDSILEIENQQIGIMRSLDYIEDLIRNY</sequence>
<dbReference type="Gene3D" id="2.60.120.10">
    <property type="entry name" value="Jelly Rolls"/>
    <property type="match status" value="1"/>
</dbReference>
<evidence type="ECO:0000256" key="5">
    <source>
        <dbReference type="ARBA" id="ARBA00023065"/>
    </source>
</evidence>
<dbReference type="PANTHER" id="PTHR47823:SF9">
    <property type="entry name" value="CHROMOSOME UNDETERMINED SCAFFOLD_10, WHOLE GENOME SHOTGUN SEQUENCE"/>
    <property type="match status" value="1"/>
</dbReference>
<dbReference type="SUPFAM" id="SSF81324">
    <property type="entry name" value="Voltage-gated potassium channels"/>
    <property type="match status" value="1"/>
</dbReference>
<feature type="transmembrane region" description="Helical" evidence="8">
    <location>
        <begin position="151"/>
        <end position="173"/>
    </location>
</feature>
<comment type="caution">
    <text evidence="10">The sequence shown here is derived from an EMBL/GenBank/DDBJ whole genome shotgun (WGS) entry which is preliminary data.</text>
</comment>
<dbReference type="InterPro" id="IPR000595">
    <property type="entry name" value="cNMP-bd_dom"/>
</dbReference>
<dbReference type="Pfam" id="PF00027">
    <property type="entry name" value="cNMP_binding"/>
    <property type="match status" value="1"/>
</dbReference>
<dbReference type="CDD" id="cd00038">
    <property type="entry name" value="CAP_ED"/>
    <property type="match status" value="1"/>
</dbReference>